<evidence type="ECO:0000313" key="3">
    <source>
        <dbReference type="Proteomes" id="UP000394068"/>
    </source>
</evidence>
<protein>
    <submittedName>
        <fullName evidence="2">cAMP factor</fullName>
    </submittedName>
</protein>
<dbReference type="AlphaFoldDB" id="A0A4U9XQ44"/>
<gene>
    <name evidence="2" type="ORF">NCTC5386_01324</name>
</gene>
<name>A0A4U9XQ44_9STRE</name>
<feature type="signal peptide" evidence="1">
    <location>
        <begin position="1"/>
        <end position="24"/>
    </location>
</feature>
<dbReference type="EMBL" id="CABEHT010000001">
    <property type="protein sequence ID" value="VTS15112.1"/>
    <property type="molecule type" value="Genomic_DNA"/>
</dbReference>
<dbReference type="Proteomes" id="UP000394068">
    <property type="component" value="Unassembled WGS sequence"/>
</dbReference>
<keyword evidence="1" id="KW-0732">Signal</keyword>
<dbReference type="InterPro" id="IPR010860">
    <property type="entry name" value="CAMP_factor"/>
</dbReference>
<feature type="chain" id="PRO_5038532929" evidence="1">
    <location>
        <begin position="25"/>
        <end position="256"/>
    </location>
</feature>
<dbReference type="RefSeq" id="WP_077321926.1">
    <property type="nucleotide sequence ID" value="NZ_CABEHT010000001.1"/>
</dbReference>
<dbReference type="Pfam" id="PF07373">
    <property type="entry name" value="CAMP_factor"/>
    <property type="match status" value="1"/>
</dbReference>
<evidence type="ECO:0000256" key="1">
    <source>
        <dbReference type="SAM" id="SignalP"/>
    </source>
</evidence>
<accession>A0A4U9XQ44</accession>
<proteinExistence type="predicted"/>
<reference evidence="2 3" key="1">
    <citation type="submission" date="2019-05" db="EMBL/GenBank/DDBJ databases">
        <authorList>
            <consortium name="Pathogen Informatics"/>
        </authorList>
    </citation>
    <scope>NUCLEOTIDE SEQUENCE [LARGE SCALE GENOMIC DNA]</scope>
    <source>
        <strain evidence="2 3">NCTC5386</strain>
    </source>
</reference>
<organism evidence="2 3">
    <name type="scientific">Streptococcus pseudoporcinus</name>
    <dbReference type="NCBI Taxonomy" id="361101"/>
    <lineage>
        <taxon>Bacteria</taxon>
        <taxon>Bacillati</taxon>
        <taxon>Bacillota</taxon>
        <taxon>Bacilli</taxon>
        <taxon>Lactobacillales</taxon>
        <taxon>Streptococcaceae</taxon>
        <taxon>Streptococcus</taxon>
    </lineage>
</organism>
<evidence type="ECO:0000313" key="2">
    <source>
        <dbReference type="EMBL" id="VTS15112.1"/>
    </source>
</evidence>
<sequence length="256" mass="27806">MDIKKILYLSGSVASIALFSPVLTTVSADQVNGAQNTTAVTSINTQEKAQLANRLTQEGDQLRALKEEVKGTPSEQTVNTAITTVNKLETSLGANPATIYDLSSIGVRVEALSDVVQAIVFSTNHLANKVEQAHIDMGFAITKLLIRIADPFASVDSIKAQVEALKQLEVAVLKYPDLKPTDRATIYTKAKLDKAIWHTRIVRDQKVLNVKSFEVYKTLNKAITHAVGVELNPSVTVAQVDQEIVTLQKALDTALK</sequence>